<sequence>MYVPGTTLNCFYEIDRIRLPRNSPIHLKTICVVQESEGKLKGILGYIEDDVVSINFVVDC</sequence>
<name>W1NEK0_AMBTC</name>
<keyword evidence="2" id="KW-1185">Reference proteome</keyword>
<protein>
    <submittedName>
        <fullName evidence="1">Uncharacterized protein</fullName>
    </submittedName>
</protein>
<evidence type="ECO:0000313" key="2">
    <source>
        <dbReference type="Proteomes" id="UP000017836"/>
    </source>
</evidence>
<feature type="non-terminal residue" evidence="1">
    <location>
        <position position="60"/>
    </location>
</feature>
<reference evidence="2" key="1">
    <citation type="journal article" date="2013" name="Science">
        <title>The Amborella genome and the evolution of flowering plants.</title>
        <authorList>
            <consortium name="Amborella Genome Project"/>
        </authorList>
    </citation>
    <scope>NUCLEOTIDE SEQUENCE [LARGE SCALE GENOMIC DNA]</scope>
</reference>
<dbReference type="HOGENOM" id="CLU_2948697_0_0_1"/>
<proteinExistence type="predicted"/>
<dbReference type="Proteomes" id="UP000017836">
    <property type="component" value="Unassembled WGS sequence"/>
</dbReference>
<organism evidence="1 2">
    <name type="scientific">Amborella trichopoda</name>
    <dbReference type="NCBI Taxonomy" id="13333"/>
    <lineage>
        <taxon>Eukaryota</taxon>
        <taxon>Viridiplantae</taxon>
        <taxon>Streptophyta</taxon>
        <taxon>Embryophyta</taxon>
        <taxon>Tracheophyta</taxon>
        <taxon>Spermatophyta</taxon>
        <taxon>Magnoliopsida</taxon>
        <taxon>Amborellales</taxon>
        <taxon>Amborellaceae</taxon>
        <taxon>Amborella</taxon>
    </lineage>
</organism>
<dbReference type="SUPFAM" id="SSF55347">
    <property type="entry name" value="Glyceraldehyde-3-phosphate dehydrogenase-like, C-terminal domain"/>
    <property type="match status" value="1"/>
</dbReference>
<accession>W1NEK0</accession>
<dbReference type="Gramene" id="ERM93799">
    <property type="protein sequence ID" value="ERM93799"/>
    <property type="gene ID" value="AMTR_s00779p00006650"/>
</dbReference>
<dbReference type="EMBL" id="KI397577">
    <property type="protein sequence ID" value="ERM93799.1"/>
    <property type="molecule type" value="Genomic_DNA"/>
</dbReference>
<gene>
    <name evidence="1" type="ORF">AMTR_s00779p00006650</name>
</gene>
<evidence type="ECO:0000313" key="1">
    <source>
        <dbReference type="EMBL" id="ERM93799.1"/>
    </source>
</evidence>
<dbReference type="AlphaFoldDB" id="W1NEK0"/>